<dbReference type="PANTHER" id="PTHR40045:SF1">
    <property type="entry name" value="YQCI_YCGG FAMILY PROTEIN"/>
    <property type="match status" value="1"/>
</dbReference>
<dbReference type="InterPro" id="IPR014988">
    <property type="entry name" value="Uncharacterised_YqcI/YcgG"/>
</dbReference>
<feature type="compositionally biased region" description="Basic and acidic residues" evidence="1">
    <location>
        <begin position="220"/>
        <end position="235"/>
    </location>
</feature>
<feature type="region of interest" description="Disordered" evidence="1">
    <location>
        <begin position="206"/>
        <end position="241"/>
    </location>
</feature>
<proteinExistence type="predicted"/>
<dbReference type="Proteomes" id="UP000782554">
    <property type="component" value="Unassembled WGS sequence"/>
</dbReference>
<organism evidence="2 3">
    <name type="scientific">Qipengyuania mesophila</name>
    <dbReference type="NCBI Taxonomy" id="2867246"/>
    <lineage>
        <taxon>Bacteria</taxon>
        <taxon>Pseudomonadati</taxon>
        <taxon>Pseudomonadota</taxon>
        <taxon>Alphaproteobacteria</taxon>
        <taxon>Sphingomonadales</taxon>
        <taxon>Erythrobacteraceae</taxon>
        <taxon>Qipengyuania</taxon>
    </lineage>
</organism>
<comment type="caution">
    <text evidence="2">The sequence shown here is derived from an EMBL/GenBank/DDBJ whole genome shotgun (WGS) entry which is preliminary data.</text>
</comment>
<protein>
    <submittedName>
        <fullName evidence="2">YqcI/YcgG family protein</fullName>
    </submittedName>
</protein>
<evidence type="ECO:0000313" key="3">
    <source>
        <dbReference type="Proteomes" id="UP000782554"/>
    </source>
</evidence>
<dbReference type="Pfam" id="PF08892">
    <property type="entry name" value="YqcI_YcgG"/>
    <property type="match status" value="1"/>
</dbReference>
<dbReference type="RefSeq" id="WP_221600678.1">
    <property type="nucleotide sequence ID" value="NZ_JAIGNU010000001.1"/>
</dbReference>
<sequence length="241" mass="27334">MQSYSDPSSLFISVDPAKLERALRDHVDAPDFPCVGAKSAMARGTLKMVSAWSMTSAWDDMRIHHELLEWSERYRSDPDGLRSLAVVFSGPNDLSEEEFEAAMWERLQSLAHKDAWLGQPYDPRVSASPDSPHFSLSFGKEAYFVVGLHPGASRPARRTVYPTMVFNLHDQFEKLREQGQYERMRERILARDVDLCGSINPMLARHGDGSEARQYSGRPVDQDWKCPFKDPRTNDDPNSAA</sequence>
<dbReference type="NCBIfam" id="NF041366">
    <property type="entry name" value="GntA_guanitoxin"/>
    <property type="match status" value="1"/>
</dbReference>
<evidence type="ECO:0000313" key="2">
    <source>
        <dbReference type="EMBL" id="MBX7500420.1"/>
    </source>
</evidence>
<evidence type="ECO:0000256" key="1">
    <source>
        <dbReference type="SAM" id="MobiDB-lite"/>
    </source>
</evidence>
<dbReference type="PANTHER" id="PTHR40045">
    <property type="entry name" value="YCGG FAMILY PROTEIN"/>
    <property type="match status" value="1"/>
</dbReference>
<keyword evidence="3" id="KW-1185">Reference proteome</keyword>
<name>A0ABS7JRZ5_9SPHN</name>
<gene>
    <name evidence="2" type="ORF">K3181_03035</name>
</gene>
<reference evidence="2 3" key="1">
    <citation type="submission" date="2021-08" db="EMBL/GenBank/DDBJ databases">
        <title>Comparative Genomics Analysis of the Genus Qipengyuania Reveals Extensive Genetic Diversity and Metabolic Versatility, Including the Description of Fifteen Novel Species.</title>
        <authorList>
            <person name="Liu Y."/>
        </authorList>
    </citation>
    <scope>NUCLEOTIDE SEQUENCE [LARGE SCALE GENOMIC DNA]</scope>
    <source>
        <strain evidence="2 3">YG27</strain>
    </source>
</reference>
<dbReference type="EMBL" id="JAIGNU010000001">
    <property type="protein sequence ID" value="MBX7500420.1"/>
    <property type="molecule type" value="Genomic_DNA"/>
</dbReference>
<accession>A0ABS7JRZ5</accession>